<evidence type="ECO:0000256" key="1">
    <source>
        <dbReference type="SAM" id="MobiDB-lite"/>
    </source>
</evidence>
<reference evidence="2 3" key="1">
    <citation type="submission" date="2024-08" db="EMBL/GenBank/DDBJ databases">
        <authorList>
            <person name="Cucini C."/>
            <person name="Frati F."/>
        </authorList>
    </citation>
    <scope>NUCLEOTIDE SEQUENCE [LARGE SCALE GENOMIC DNA]</scope>
</reference>
<organism evidence="2 3">
    <name type="scientific">Orchesella dallaii</name>
    <dbReference type="NCBI Taxonomy" id="48710"/>
    <lineage>
        <taxon>Eukaryota</taxon>
        <taxon>Metazoa</taxon>
        <taxon>Ecdysozoa</taxon>
        <taxon>Arthropoda</taxon>
        <taxon>Hexapoda</taxon>
        <taxon>Collembola</taxon>
        <taxon>Entomobryomorpha</taxon>
        <taxon>Entomobryoidea</taxon>
        <taxon>Orchesellidae</taxon>
        <taxon>Orchesellinae</taxon>
        <taxon>Orchesella</taxon>
    </lineage>
</organism>
<accession>A0ABP1Q273</accession>
<gene>
    <name evidence="2" type="ORF">ODALV1_LOCUS6497</name>
</gene>
<protein>
    <submittedName>
        <fullName evidence="2">Uncharacterized protein</fullName>
    </submittedName>
</protein>
<evidence type="ECO:0000313" key="2">
    <source>
        <dbReference type="EMBL" id="CAL8086636.1"/>
    </source>
</evidence>
<feature type="compositionally biased region" description="Polar residues" evidence="1">
    <location>
        <begin position="76"/>
        <end position="90"/>
    </location>
</feature>
<comment type="caution">
    <text evidence="2">The sequence shown here is derived from an EMBL/GenBank/DDBJ whole genome shotgun (WGS) entry which is preliminary data.</text>
</comment>
<name>A0ABP1Q273_9HEXA</name>
<keyword evidence="3" id="KW-1185">Reference proteome</keyword>
<sequence length="131" mass="14345">MPTPRKGVSVRRSYFSIAAAKRSILVQKINRELGFRICSSGGESNNSVKILVSIISSLTKVVPWKRGDRSKPALTESPSSNTTGASNTAADYTVGPSKSHPGQWCVTVKETRALRSNLRLNQRVSTYENFC</sequence>
<evidence type="ECO:0000313" key="3">
    <source>
        <dbReference type="Proteomes" id="UP001642540"/>
    </source>
</evidence>
<proteinExistence type="predicted"/>
<dbReference type="Proteomes" id="UP001642540">
    <property type="component" value="Unassembled WGS sequence"/>
</dbReference>
<feature type="region of interest" description="Disordered" evidence="1">
    <location>
        <begin position="66"/>
        <end position="100"/>
    </location>
</feature>
<dbReference type="EMBL" id="CAXLJM020000020">
    <property type="protein sequence ID" value="CAL8086636.1"/>
    <property type="molecule type" value="Genomic_DNA"/>
</dbReference>